<dbReference type="AlphaFoldDB" id="A0A3L6QKA2"/>
<protein>
    <recommendedName>
        <fullName evidence="2">DUF4220 domain-containing protein</fullName>
    </recommendedName>
</protein>
<feature type="domain" description="DUF4220" evidence="2">
    <location>
        <begin position="71"/>
        <end position="156"/>
    </location>
</feature>
<feature type="region of interest" description="Disordered" evidence="1">
    <location>
        <begin position="253"/>
        <end position="281"/>
    </location>
</feature>
<proteinExistence type="predicted"/>
<dbReference type="InterPro" id="IPR025315">
    <property type="entry name" value="DUF4220"/>
</dbReference>
<dbReference type="InterPro" id="IPR007658">
    <property type="entry name" value="DUF594"/>
</dbReference>
<evidence type="ECO:0000313" key="3">
    <source>
        <dbReference type="EMBL" id="RLM80900.1"/>
    </source>
</evidence>
<gene>
    <name evidence="3" type="ORF">C2845_PM12G09160</name>
</gene>
<name>A0A3L6QKA2_PANMI</name>
<dbReference type="Proteomes" id="UP000275267">
    <property type="component" value="Unassembled WGS sequence"/>
</dbReference>
<sequence length="796" mass="85858">MRPLKINPEEVGGGNQLMGKNSELLSLVPTVQELWNAWNTWEIQCLILTCGDATRHLSCALSCGYHATSSYFWAPFVLVHLGGQDTITAFSKQDNELWRRHLLSLVSQAAVAGYVVAKASWPDRRIKAAMVLIYLSGCFKYAERTICLWLASPAKLSLPCLSARWAAAAATAAAAAHLAAGETPAAALGSAGTSLVGDGEGPMGAGVGGELVAGVGASIGAEVGGGVAGRGDAVGAGVGVAAGAWAPPCHPPATSPMPERAVGGGGGHGGGGGPLGDGGDASGGAGGRGHVVVANILIADNLPRILEGFRSCPDYCSGAYAYVGEGLVRSYRSIFTYTPFREGLGSLIGMLFDESQNQCLPGTFSLLCNIFFAHVSTLIALKLFMAARKDHQSHLHDASRADIAVSYILLVGAVVIDVFAATRCFFHCCVQRLPWNTKHWSEQLAQYSMIRRYARTVSAGSMQSYLQQWVRRRLGAWGARFFDVTHTPITLNMKEFILDNLLASGVRKEWNIASTRGQLALNRHQAAAGGGPDHQSGSRPTTRALARSISGDVDFPTSVLIWHIATEMCYYFTDDHDTASPPCRFTGDPVYLAHLARRDQIEKHKEMSRELSNYIMYIVFKCGVMLTSNSQLVLDKVHQELREGLSSDEAGPQSKQGTLGEKDAAMKLFTAKKEEQEVLTAQQQNRTVIEIPKLEELVDSNNPAANHLRKLLQSTEDLYSPLLPRAYEVAQELVSIGDEADRWRLIAEVWSEMLYYTAPRCGGGFHYEHLSTGGEFVTHVLLLMFHLGPFLPPPGS</sequence>
<organism evidence="3 4">
    <name type="scientific">Panicum miliaceum</name>
    <name type="common">Proso millet</name>
    <name type="synonym">Broomcorn millet</name>
    <dbReference type="NCBI Taxonomy" id="4540"/>
    <lineage>
        <taxon>Eukaryota</taxon>
        <taxon>Viridiplantae</taxon>
        <taxon>Streptophyta</taxon>
        <taxon>Embryophyta</taxon>
        <taxon>Tracheophyta</taxon>
        <taxon>Spermatophyta</taxon>
        <taxon>Magnoliopsida</taxon>
        <taxon>Liliopsida</taxon>
        <taxon>Poales</taxon>
        <taxon>Poaceae</taxon>
        <taxon>PACMAD clade</taxon>
        <taxon>Panicoideae</taxon>
        <taxon>Panicodae</taxon>
        <taxon>Paniceae</taxon>
        <taxon>Panicinae</taxon>
        <taxon>Panicum</taxon>
        <taxon>Panicum sect. Panicum</taxon>
    </lineage>
</organism>
<dbReference type="OrthoDB" id="1689146at2759"/>
<dbReference type="STRING" id="4540.A0A3L6QKA2"/>
<feature type="region of interest" description="Disordered" evidence="1">
    <location>
        <begin position="523"/>
        <end position="543"/>
    </location>
</feature>
<accession>A0A3L6QKA2</accession>
<evidence type="ECO:0000256" key="1">
    <source>
        <dbReference type="SAM" id="MobiDB-lite"/>
    </source>
</evidence>
<evidence type="ECO:0000259" key="2">
    <source>
        <dbReference type="Pfam" id="PF13968"/>
    </source>
</evidence>
<evidence type="ECO:0000313" key="4">
    <source>
        <dbReference type="Proteomes" id="UP000275267"/>
    </source>
</evidence>
<dbReference type="Pfam" id="PF13968">
    <property type="entry name" value="DUF4220"/>
    <property type="match status" value="1"/>
</dbReference>
<reference evidence="4" key="1">
    <citation type="journal article" date="2019" name="Nat. Commun.">
        <title>The genome of broomcorn millet.</title>
        <authorList>
            <person name="Zou C."/>
            <person name="Miki D."/>
            <person name="Li D."/>
            <person name="Tang Q."/>
            <person name="Xiao L."/>
            <person name="Rajput S."/>
            <person name="Deng P."/>
            <person name="Jia W."/>
            <person name="Huang R."/>
            <person name="Zhang M."/>
            <person name="Sun Y."/>
            <person name="Hu J."/>
            <person name="Fu X."/>
            <person name="Schnable P.S."/>
            <person name="Li F."/>
            <person name="Zhang H."/>
            <person name="Feng B."/>
            <person name="Zhu X."/>
            <person name="Liu R."/>
            <person name="Schnable J.C."/>
            <person name="Zhu J.-K."/>
            <person name="Zhang H."/>
        </authorList>
    </citation>
    <scope>NUCLEOTIDE SEQUENCE [LARGE SCALE GENOMIC DNA]</scope>
</reference>
<keyword evidence="4" id="KW-1185">Reference proteome</keyword>
<comment type="caution">
    <text evidence="3">The sequence shown here is derived from an EMBL/GenBank/DDBJ whole genome shotgun (WGS) entry which is preliminary data.</text>
</comment>
<dbReference type="PANTHER" id="PTHR31325">
    <property type="entry name" value="OS01G0798800 PROTEIN-RELATED"/>
    <property type="match status" value="1"/>
</dbReference>
<dbReference type="Pfam" id="PF04578">
    <property type="entry name" value="DUF594"/>
    <property type="match status" value="1"/>
</dbReference>
<dbReference type="EMBL" id="PQIB02000012">
    <property type="protein sequence ID" value="RLM80900.1"/>
    <property type="molecule type" value="Genomic_DNA"/>
</dbReference>
<feature type="compositionally biased region" description="Gly residues" evidence="1">
    <location>
        <begin position="262"/>
        <end position="281"/>
    </location>
</feature>